<protein>
    <submittedName>
        <fullName evidence="2">Glycosyl transferase family 2</fullName>
    </submittedName>
</protein>
<organism evidence="2 3">
    <name type="scientific">Aliiruegeria lutimaris</name>
    <dbReference type="NCBI Taxonomy" id="571298"/>
    <lineage>
        <taxon>Bacteria</taxon>
        <taxon>Pseudomonadati</taxon>
        <taxon>Pseudomonadota</taxon>
        <taxon>Alphaproteobacteria</taxon>
        <taxon>Rhodobacterales</taxon>
        <taxon>Roseobacteraceae</taxon>
        <taxon>Aliiruegeria</taxon>
    </lineage>
</organism>
<dbReference type="Gene3D" id="3.90.550.10">
    <property type="entry name" value="Spore Coat Polysaccharide Biosynthesis Protein SpsA, Chain A"/>
    <property type="match status" value="1"/>
</dbReference>
<dbReference type="STRING" id="571298.SAMN04488026_10491"/>
<name>A0A1G9DRY7_9RHOB</name>
<dbReference type="PANTHER" id="PTHR22916:SF3">
    <property type="entry name" value="UDP-GLCNAC:BETAGAL BETA-1,3-N-ACETYLGLUCOSAMINYLTRANSFERASE-LIKE PROTEIN 1"/>
    <property type="match status" value="1"/>
</dbReference>
<gene>
    <name evidence="2" type="ORF">SAMN04488026_10491</name>
</gene>
<evidence type="ECO:0000313" key="3">
    <source>
        <dbReference type="Proteomes" id="UP000199382"/>
    </source>
</evidence>
<accession>A0A1G9DRY7</accession>
<evidence type="ECO:0000313" key="2">
    <source>
        <dbReference type="EMBL" id="SDK66671.1"/>
    </source>
</evidence>
<sequence length="65" mass="7118">MQNSVSIIVPCYNKQSYVGATIESALKQTHCCEVIVIDDGSTDGSLDEIKRFDGRVTWLTGPNRG</sequence>
<dbReference type="PANTHER" id="PTHR22916">
    <property type="entry name" value="GLYCOSYLTRANSFERASE"/>
    <property type="match status" value="1"/>
</dbReference>
<dbReference type="InterPro" id="IPR029044">
    <property type="entry name" value="Nucleotide-diphossugar_trans"/>
</dbReference>
<dbReference type="GO" id="GO:0016758">
    <property type="term" value="F:hexosyltransferase activity"/>
    <property type="evidence" value="ECO:0007669"/>
    <property type="project" value="UniProtKB-ARBA"/>
</dbReference>
<dbReference type="RefSeq" id="WP_139188459.1">
    <property type="nucleotide sequence ID" value="NZ_FNEK01000049.1"/>
</dbReference>
<dbReference type="InterPro" id="IPR001173">
    <property type="entry name" value="Glyco_trans_2-like"/>
</dbReference>
<keyword evidence="2" id="KW-0808">Transferase</keyword>
<dbReference type="OrthoDB" id="9815923at2"/>
<reference evidence="2 3" key="1">
    <citation type="submission" date="2016-10" db="EMBL/GenBank/DDBJ databases">
        <authorList>
            <person name="de Groot N.N."/>
        </authorList>
    </citation>
    <scope>NUCLEOTIDE SEQUENCE [LARGE SCALE GENOMIC DNA]</scope>
    <source>
        <strain evidence="2 3">DSM 25294</strain>
    </source>
</reference>
<dbReference type="EMBL" id="FNEK01000049">
    <property type="protein sequence ID" value="SDK66671.1"/>
    <property type="molecule type" value="Genomic_DNA"/>
</dbReference>
<dbReference type="Proteomes" id="UP000199382">
    <property type="component" value="Unassembled WGS sequence"/>
</dbReference>
<evidence type="ECO:0000259" key="1">
    <source>
        <dbReference type="Pfam" id="PF00535"/>
    </source>
</evidence>
<dbReference type="CDD" id="cd00761">
    <property type="entry name" value="Glyco_tranf_GTA_type"/>
    <property type="match status" value="1"/>
</dbReference>
<proteinExistence type="predicted"/>
<dbReference type="SUPFAM" id="SSF53448">
    <property type="entry name" value="Nucleotide-diphospho-sugar transferases"/>
    <property type="match status" value="1"/>
</dbReference>
<keyword evidence="3" id="KW-1185">Reference proteome</keyword>
<dbReference type="AlphaFoldDB" id="A0A1G9DRY7"/>
<feature type="non-terminal residue" evidence="2">
    <location>
        <position position="65"/>
    </location>
</feature>
<feature type="domain" description="Glycosyltransferase 2-like" evidence="1">
    <location>
        <begin position="6"/>
        <end position="63"/>
    </location>
</feature>
<dbReference type="Pfam" id="PF00535">
    <property type="entry name" value="Glycos_transf_2"/>
    <property type="match status" value="1"/>
</dbReference>